<organism evidence="2 3">
    <name type="scientific">Pseudomethylobacillus aquaticus</name>
    <dbReference type="NCBI Taxonomy" id="2676064"/>
    <lineage>
        <taxon>Bacteria</taxon>
        <taxon>Pseudomonadati</taxon>
        <taxon>Pseudomonadota</taxon>
        <taxon>Betaproteobacteria</taxon>
        <taxon>Nitrosomonadales</taxon>
        <taxon>Methylophilaceae</taxon>
        <taxon>Pseudomethylobacillus</taxon>
    </lineage>
</organism>
<keyword evidence="3" id="KW-1185">Reference proteome</keyword>
<accession>A0A3N0V3J5</accession>
<name>A0A3N0V3J5_9PROT</name>
<evidence type="ECO:0000313" key="3">
    <source>
        <dbReference type="Proteomes" id="UP000275137"/>
    </source>
</evidence>
<sequence length="218" mass="24861">MPDWQKVIAAKIALAEKQRALGNPPSKPSLDARVPPGQTVVTNFPILDLGVLPDINKDNWTLRIYGMVQQELNLDWNAFQALPQMTDISDFHCVTRWSKLDMQWDGVSARALLMQAVPLENAHYVTLHAYDGYTTNLPLDALLDDDVLIAHSALGYPLTTAHGGPVRMVVPKRYAWKSAKWIKAIELHEFDRPGFWETRGYHNEAFPFEEQRFTDEDY</sequence>
<reference evidence="2 3" key="1">
    <citation type="submission" date="2018-10" db="EMBL/GenBank/DDBJ databases">
        <authorList>
            <person name="Chen W.-M."/>
        </authorList>
    </citation>
    <scope>NUCLEOTIDE SEQUENCE [LARGE SCALE GENOMIC DNA]</scope>
    <source>
        <strain evidence="2 3">H-5</strain>
    </source>
</reference>
<gene>
    <name evidence="2" type="ORF">ED236_05800</name>
</gene>
<evidence type="ECO:0000313" key="2">
    <source>
        <dbReference type="EMBL" id="ROH87339.1"/>
    </source>
</evidence>
<dbReference type="InterPro" id="IPR036374">
    <property type="entry name" value="OxRdtase_Mopterin-bd_sf"/>
</dbReference>
<dbReference type="AlphaFoldDB" id="A0A3N0V3J5"/>
<dbReference type="EMBL" id="RJVP01000002">
    <property type="protein sequence ID" value="ROH87339.1"/>
    <property type="molecule type" value="Genomic_DNA"/>
</dbReference>
<dbReference type="Gene3D" id="3.90.420.10">
    <property type="entry name" value="Oxidoreductase, molybdopterin-binding domain"/>
    <property type="match status" value="1"/>
</dbReference>
<protein>
    <submittedName>
        <fullName evidence="2">Sulfite oxidase-like oxidoreductase</fullName>
    </submittedName>
</protein>
<dbReference type="Pfam" id="PF00174">
    <property type="entry name" value="Oxidored_molyb"/>
    <property type="match status" value="1"/>
</dbReference>
<dbReference type="RefSeq" id="WP_123237141.1">
    <property type="nucleotide sequence ID" value="NZ_RJVP01000002.1"/>
</dbReference>
<dbReference type="Proteomes" id="UP000275137">
    <property type="component" value="Unassembled WGS sequence"/>
</dbReference>
<evidence type="ECO:0000259" key="1">
    <source>
        <dbReference type="Pfam" id="PF00174"/>
    </source>
</evidence>
<dbReference type="InterPro" id="IPR000572">
    <property type="entry name" value="OxRdtase_Mopterin-bd_dom"/>
</dbReference>
<feature type="domain" description="Oxidoreductase molybdopterin-binding" evidence="1">
    <location>
        <begin position="51"/>
        <end position="196"/>
    </location>
</feature>
<proteinExistence type="predicted"/>
<comment type="caution">
    <text evidence="2">The sequence shown here is derived from an EMBL/GenBank/DDBJ whole genome shotgun (WGS) entry which is preliminary data.</text>
</comment>
<dbReference type="PANTHER" id="PTHR43032">
    <property type="entry name" value="PROTEIN-METHIONINE-SULFOXIDE REDUCTASE"/>
    <property type="match status" value="1"/>
</dbReference>
<dbReference type="SUPFAM" id="SSF56524">
    <property type="entry name" value="Oxidoreductase molybdopterin-binding domain"/>
    <property type="match status" value="1"/>
</dbReference>
<dbReference type="PANTHER" id="PTHR43032:SF4">
    <property type="entry name" value="OXIDOREDUCTASE MOLYBDOPTERIN-BINDING DOMAIN-CONTAINING PROTEIN"/>
    <property type="match status" value="1"/>
</dbReference>